<comment type="caution">
    <text evidence="1">The sequence shown here is derived from an EMBL/GenBank/DDBJ whole genome shotgun (WGS) entry which is preliminary data.</text>
</comment>
<accession>A0A9P8LIF1</accession>
<dbReference type="AlphaFoldDB" id="A0A9P8LIF1"/>
<name>A0A9P8LIF1_9PEZI</name>
<gene>
    <name evidence="1" type="ORF">GP486_000507</name>
</gene>
<sequence>MPSSCNVDRSVGSSPISAGATELEMRIEMILDRDPSATQTVFHEWFTYLDRVLSESMGREVVKILAKAFADHTVDKPTRGIIAVAGKC</sequence>
<evidence type="ECO:0000313" key="2">
    <source>
        <dbReference type="Proteomes" id="UP000750711"/>
    </source>
</evidence>
<protein>
    <submittedName>
        <fullName evidence="1">Uncharacterized protein</fullName>
    </submittedName>
</protein>
<organism evidence="1 2">
    <name type="scientific">Trichoglossum hirsutum</name>
    <dbReference type="NCBI Taxonomy" id="265104"/>
    <lineage>
        <taxon>Eukaryota</taxon>
        <taxon>Fungi</taxon>
        <taxon>Dikarya</taxon>
        <taxon>Ascomycota</taxon>
        <taxon>Pezizomycotina</taxon>
        <taxon>Geoglossomycetes</taxon>
        <taxon>Geoglossales</taxon>
        <taxon>Geoglossaceae</taxon>
        <taxon>Trichoglossum</taxon>
    </lineage>
</organism>
<keyword evidence="2" id="KW-1185">Reference proteome</keyword>
<dbReference type="Proteomes" id="UP000750711">
    <property type="component" value="Unassembled WGS sequence"/>
</dbReference>
<evidence type="ECO:0000313" key="1">
    <source>
        <dbReference type="EMBL" id="KAH0566092.1"/>
    </source>
</evidence>
<reference evidence="1" key="1">
    <citation type="submission" date="2021-03" db="EMBL/GenBank/DDBJ databases">
        <title>Comparative genomics and phylogenomic investigation of the class Geoglossomycetes provide insights into ecological specialization and systematics.</title>
        <authorList>
            <person name="Melie T."/>
            <person name="Pirro S."/>
            <person name="Miller A.N."/>
            <person name="Quandt A."/>
        </authorList>
    </citation>
    <scope>NUCLEOTIDE SEQUENCE</scope>
    <source>
        <strain evidence="1">CAQ_001_2017</strain>
    </source>
</reference>
<proteinExistence type="predicted"/>
<dbReference type="EMBL" id="JAGHQM010000035">
    <property type="protein sequence ID" value="KAH0566092.1"/>
    <property type="molecule type" value="Genomic_DNA"/>
</dbReference>